<dbReference type="KEGG" id="bapi:BBC0122_014850"/>
<accession>A0A1U9MIQ0</accession>
<dbReference type="InterPro" id="IPR014748">
    <property type="entry name" value="Enoyl-CoA_hydra_C"/>
</dbReference>
<gene>
    <name evidence="3" type="ORF">BBC0122_014850</name>
</gene>
<dbReference type="Proteomes" id="UP000189632">
    <property type="component" value="Chromosome"/>
</dbReference>
<keyword evidence="4" id="KW-1185">Reference proteome</keyword>
<dbReference type="OrthoDB" id="9781757at2"/>
<keyword evidence="3" id="KW-0413">Isomerase</keyword>
<dbReference type="AlphaFoldDB" id="A0A1U9MIQ0"/>
<dbReference type="EMBL" id="CP015625">
    <property type="protein sequence ID" value="AQT47590.1"/>
    <property type="molecule type" value="Genomic_DNA"/>
</dbReference>
<dbReference type="NCBIfam" id="TIGR02280">
    <property type="entry name" value="PaaB1"/>
    <property type="match status" value="1"/>
</dbReference>
<keyword evidence="2" id="KW-0456">Lyase</keyword>
<dbReference type="InterPro" id="IPR029045">
    <property type="entry name" value="ClpP/crotonase-like_dom_sf"/>
</dbReference>
<name>A0A1U9MIQ0_9HYPH</name>
<dbReference type="InterPro" id="IPR001753">
    <property type="entry name" value="Enoyl-CoA_hydra/iso"/>
</dbReference>
<protein>
    <submittedName>
        <fullName evidence="3">Enoyl-CoA hydratase</fullName>
        <ecNumber evidence="3">5.3.3.18</ecNumber>
    </submittedName>
</protein>
<dbReference type="PANTHER" id="PTHR11941">
    <property type="entry name" value="ENOYL-COA HYDRATASE-RELATED"/>
    <property type="match status" value="1"/>
</dbReference>
<dbReference type="RefSeq" id="WP_077992654.1">
    <property type="nucleotide sequence ID" value="NZ_CP015625.1"/>
</dbReference>
<organism evidence="3 4">
    <name type="scientific">Bartonella choladocola</name>
    <dbReference type="NCBI Taxonomy" id="2750995"/>
    <lineage>
        <taxon>Bacteria</taxon>
        <taxon>Pseudomonadati</taxon>
        <taxon>Pseudomonadota</taxon>
        <taxon>Alphaproteobacteria</taxon>
        <taxon>Hyphomicrobiales</taxon>
        <taxon>Bartonellaceae</taxon>
        <taxon>Bartonella</taxon>
    </lineage>
</organism>
<dbReference type="GO" id="GO:0016829">
    <property type="term" value="F:lyase activity"/>
    <property type="evidence" value="ECO:0007669"/>
    <property type="project" value="UniProtKB-KW"/>
</dbReference>
<evidence type="ECO:0000256" key="1">
    <source>
        <dbReference type="ARBA" id="ARBA00005254"/>
    </source>
</evidence>
<dbReference type="GO" id="GO:0016853">
    <property type="term" value="F:isomerase activity"/>
    <property type="evidence" value="ECO:0007669"/>
    <property type="project" value="UniProtKB-KW"/>
</dbReference>
<dbReference type="GO" id="GO:0006635">
    <property type="term" value="P:fatty acid beta-oxidation"/>
    <property type="evidence" value="ECO:0007669"/>
    <property type="project" value="TreeGrafter"/>
</dbReference>
<dbReference type="Pfam" id="PF00378">
    <property type="entry name" value="ECH_1"/>
    <property type="match status" value="1"/>
</dbReference>
<dbReference type="PANTHER" id="PTHR11941:SF133">
    <property type="entry name" value="1,2-EPOXYPHENYLACETYL-COA ISOMERASE"/>
    <property type="match status" value="1"/>
</dbReference>
<dbReference type="Gene3D" id="1.10.12.10">
    <property type="entry name" value="Lyase 2-enoyl-coa Hydratase, Chain A, domain 2"/>
    <property type="match status" value="1"/>
</dbReference>
<proteinExistence type="inferred from homology"/>
<dbReference type="EC" id="5.3.3.18" evidence="3"/>
<dbReference type="CDD" id="cd06558">
    <property type="entry name" value="crotonase-like"/>
    <property type="match status" value="1"/>
</dbReference>
<dbReference type="GO" id="GO:0010124">
    <property type="term" value="P:phenylacetate catabolic process"/>
    <property type="evidence" value="ECO:0007669"/>
    <property type="project" value="InterPro"/>
</dbReference>
<evidence type="ECO:0000313" key="4">
    <source>
        <dbReference type="Proteomes" id="UP000189632"/>
    </source>
</evidence>
<dbReference type="InterPro" id="IPR011968">
    <property type="entry name" value="PaaB1"/>
</dbReference>
<dbReference type="Gene3D" id="3.90.226.10">
    <property type="entry name" value="2-enoyl-CoA Hydratase, Chain A, domain 1"/>
    <property type="match status" value="1"/>
</dbReference>
<evidence type="ECO:0000256" key="2">
    <source>
        <dbReference type="ARBA" id="ARBA00023239"/>
    </source>
</evidence>
<evidence type="ECO:0000313" key="3">
    <source>
        <dbReference type="EMBL" id="AQT47590.1"/>
    </source>
</evidence>
<sequence length="264" mass="29015">MDGHEQPILVNNHQSWHEIILNRPEKLNAFTDDMHRALVKALDAAAGEDCRAVLLSASGRGFCAGQDLNMRVSEGGPHDLGATIEEFYNPLIRRLQRLQKPVICAVNGVAAGAGANIALSCDIVLAAKSARFIQAFARIGLIPDSGGTFFLPRLIGDARARALIMTGEAVSAQQAHDWGMIWKVYDDKDLHDEAVKLAKWFAEQPTQGLALAKEALNYSSSHSLDEQLDFERDQQRKAGFSPDYREGVTAFMEKRLPSFTGRKA</sequence>
<reference evidence="3 4" key="1">
    <citation type="submission" date="2016-11" db="EMBL/GenBank/DDBJ databases">
        <title>Comparative genomics of Bartonella apis.</title>
        <authorList>
            <person name="Engel P."/>
        </authorList>
    </citation>
    <scope>NUCLEOTIDE SEQUENCE [LARGE SCALE GENOMIC DNA]</scope>
    <source>
        <strain evidence="3 4">BBC0122</strain>
    </source>
</reference>
<comment type="similarity">
    <text evidence="1">Belongs to the enoyl-CoA hydratase/isomerase family.</text>
</comment>
<dbReference type="SUPFAM" id="SSF52096">
    <property type="entry name" value="ClpP/crotonase"/>
    <property type="match status" value="1"/>
</dbReference>